<feature type="compositionally biased region" description="Basic and acidic residues" evidence="7">
    <location>
        <begin position="617"/>
        <end position="630"/>
    </location>
</feature>
<dbReference type="Proteomes" id="UP000799640">
    <property type="component" value="Unassembled WGS sequence"/>
</dbReference>
<feature type="transmembrane region" description="Helical" evidence="8">
    <location>
        <begin position="101"/>
        <end position="122"/>
    </location>
</feature>
<feature type="transmembrane region" description="Helical" evidence="8">
    <location>
        <begin position="59"/>
        <end position="89"/>
    </location>
</feature>
<keyword evidence="2" id="KW-0813">Transport</keyword>
<feature type="compositionally biased region" description="Basic and acidic residues" evidence="7">
    <location>
        <begin position="293"/>
        <end position="305"/>
    </location>
</feature>
<evidence type="ECO:0000259" key="9">
    <source>
        <dbReference type="PROSITE" id="PS50939"/>
    </source>
</evidence>
<feature type="transmembrane region" description="Helical" evidence="8">
    <location>
        <begin position="200"/>
        <end position="218"/>
    </location>
</feature>
<proteinExistence type="predicted"/>
<dbReference type="OrthoDB" id="19261at2759"/>
<protein>
    <recommendedName>
        <fullName evidence="9">Cytochrome b561 domain-containing protein</fullName>
    </recommendedName>
</protein>
<evidence type="ECO:0000313" key="11">
    <source>
        <dbReference type="Proteomes" id="UP000799640"/>
    </source>
</evidence>
<evidence type="ECO:0000256" key="6">
    <source>
        <dbReference type="ARBA" id="ARBA00023136"/>
    </source>
</evidence>
<feature type="compositionally biased region" description="Pro residues" evidence="7">
    <location>
        <begin position="673"/>
        <end position="706"/>
    </location>
</feature>
<feature type="region of interest" description="Disordered" evidence="7">
    <location>
        <begin position="330"/>
        <end position="758"/>
    </location>
</feature>
<dbReference type="SMART" id="SM00665">
    <property type="entry name" value="B561"/>
    <property type="match status" value="1"/>
</dbReference>
<feature type="compositionally biased region" description="Basic and acidic residues" evidence="7">
    <location>
        <begin position="649"/>
        <end position="663"/>
    </location>
</feature>
<keyword evidence="11" id="KW-1185">Reference proteome</keyword>
<dbReference type="PANTHER" id="PTHR47797:SF3">
    <property type="entry name" value="CYTOCHROME B561 DOMAIN-CONTAINING PROTEIN"/>
    <property type="match status" value="1"/>
</dbReference>
<keyword evidence="5 8" id="KW-1133">Transmembrane helix</keyword>
<gene>
    <name evidence="10" type="ORF">EJ06DRAFT_543658</name>
</gene>
<comment type="subcellular location">
    <subcellularLocation>
        <location evidence="1">Membrane</location>
    </subcellularLocation>
</comment>
<feature type="domain" description="Cytochrome b561" evidence="9">
    <location>
        <begin position="29"/>
        <end position="229"/>
    </location>
</feature>
<keyword evidence="4" id="KW-0249">Electron transport</keyword>
<sequence>MSAALPPPGSSSYSSNTMNVGDGTWDSQRQTFLLPNLMGLNFKTMQYNGMGNRFKDLPYYHGIVAAHGSLAAITFLGIIPAAIFFARFYHRDSRLALRLHIMLQILTVLFATVILVLGWFAVGPKRSLTNPHHGIGLALYVLVLFQFLFGAWIHHREKNKVRYRLPAKLMLHQWLGRAIALLGIAQVPLGLTLYGASKVFFILYSLWMFFLFIAYFVLSFQHQTVLSVDEHGSYVSGSHRTEITEESRHHGRLGLLGAAGAGAALAALGRRRSKRESSRERTDHSSRRSHSGSYDEKSTESHRDHGMRNRLATGAAGVGLFALARNLFSRRKDESESSDVSASYHRPLGGNHPISQSDLSRVEQGLPPSTPTGRRYNDDGTTIPPAIASTGRRRRSGGSVYSDDSRDSRSQFYSPGKDKRRNHGTRNTLAALGAMGYLRHKMNQRKEDKENRRVAEMRERERHNERINRANSKRYTGDGTPSRSHRRQSSVHESDYSESDLTPIGGSHPELSRNTLPRPSAGATLGTNQPGTGMPPPPPMHSTIYESSNDPYVHPRHRHEGAATAGALATGAALEAASARRDTSRRRSSNGTPQSQTPVSVQVNMQKDGGRVTLRRLTPEEAAAKRDARRRERGSRTRTGSVSSAGASGDDRWRRVEEREAREAAQAAQQHNLPPPAAGPSALPGPPPGPPPPLAMSDLPPPPPIPATQSYGPGSPGGGYETTTSVADSRANSNRRRRRAERARIDQTVGRGSRVDFT</sequence>
<feature type="compositionally biased region" description="Basic and acidic residues" evidence="7">
    <location>
        <begin position="275"/>
        <end position="286"/>
    </location>
</feature>
<reference evidence="10" key="1">
    <citation type="journal article" date="2020" name="Stud. Mycol.">
        <title>101 Dothideomycetes genomes: a test case for predicting lifestyles and emergence of pathogens.</title>
        <authorList>
            <person name="Haridas S."/>
            <person name="Albert R."/>
            <person name="Binder M."/>
            <person name="Bloem J."/>
            <person name="Labutti K."/>
            <person name="Salamov A."/>
            <person name="Andreopoulos B."/>
            <person name="Baker S."/>
            <person name="Barry K."/>
            <person name="Bills G."/>
            <person name="Bluhm B."/>
            <person name="Cannon C."/>
            <person name="Castanera R."/>
            <person name="Culley D."/>
            <person name="Daum C."/>
            <person name="Ezra D."/>
            <person name="Gonzalez J."/>
            <person name="Henrissat B."/>
            <person name="Kuo A."/>
            <person name="Liang C."/>
            <person name="Lipzen A."/>
            <person name="Lutzoni F."/>
            <person name="Magnuson J."/>
            <person name="Mondo S."/>
            <person name="Nolan M."/>
            <person name="Ohm R."/>
            <person name="Pangilinan J."/>
            <person name="Park H.-J."/>
            <person name="Ramirez L."/>
            <person name="Alfaro M."/>
            <person name="Sun H."/>
            <person name="Tritt A."/>
            <person name="Yoshinaga Y."/>
            <person name="Zwiers L.-H."/>
            <person name="Turgeon B."/>
            <person name="Goodwin S."/>
            <person name="Spatafora J."/>
            <person name="Crous P."/>
            <person name="Grigoriev I."/>
        </authorList>
    </citation>
    <scope>NUCLEOTIDE SEQUENCE</scope>
    <source>
        <strain evidence="10">CBS 262.69</strain>
    </source>
</reference>
<dbReference type="GO" id="GO:0016020">
    <property type="term" value="C:membrane"/>
    <property type="evidence" value="ECO:0007669"/>
    <property type="project" value="UniProtKB-SubCell"/>
</dbReference>
<dbReference type="CDD" id="cd08760">
    <property type="entry name" value="Cyt_b561_FRRS1_like"/>
    <property type="match status" value="1"/>
</dbReference>
<evidence type="ECO:0000256" key="1">
    <source>
        <dbReference type="ARBA" id="ARBA00004370"/>
    </source>
</evidence>
<feature type="transmembrane region" description="Helical" evidence="8">
    <location>
        <begin position="134"/>
        <end position="153"/>
    </location>
</feature>
<name>A0A6G1HUG3_9PEZI</name>
<dbReference type="PANTHER" id="PTHR47797">
    <property type="entry name" value="DEHYDROGENASE, PUTATIVE (AFU_ORTHOLOGUE AFUA_8G05805)-RELATED"/>
    <property type="match status" value="1"/>
</dbReference>
<feature type="compositionally biased region" description="Polar residues" evidence="7">
    <location>
        <begin position="590"/>
        <end position="605"/>
    </location>
</feature>
<dbReference type="EMBL" id="ML996697">
    <property type="protein sequence ID" value="KAF2399703.1"/>
    <property type="molecule type" value="Genomic_DNA"/>
</dbReference>
<keyword evidence="3 8" id="KW-0812">Transmembrane</keyword>
<keyword evidence="6 8" id="KW-0472">Membrane</keyword>
<dbReference type="InterPro" id="IPR006593">
    <property type="entry name" value="Cyt_b561/ferric_Rdtase_TM"/>
</dbReference>
<evidence type="ECO:0000256" key="4">
    <source>
        <dbReference type="ARBA" id="ARBA00022982"/>
    </source>
</evidence>
<accession>A0A6G1HUG3</accession>
<feature type="region of interest" description="Disordered" evidence="7">
    <location>
        <begin position="268"/>
        <end position="305"/>
    </location>
</feature>
<feature type="compositionally biased region" description="Low complexity" evidence="7">
    <location>
        <begin position="637"/>
        <end position="648"/>
    </location>
</feature>
<evidence type="ECO:0000256" key="3">
    <source>
        <dbReference type="ARBA" id="ARBA00022692"/>
    </source>
</evidence>
<feature type="compositionally biased region" description="Low complexity" evidence="7">
    <location>
        <begin position="562"/>
        <end position="577"/>
    </location>
</feature>
<evidence type="ECO:0000313" key="10">
    <source>
        <dbReference type="EMBL" id="KAF2399703.1"/>
    </source>
</evidence>
<evidence type="ECO:0000256" key="8">
    <source>
        <dbReference type="SAM" id="Phobius"/>
    </source>
</evidence>
<dbReference type="Gene3D" id="1.20.120.1770">
    <property type="match status" value="1"/>
</dbReference>
<dbReference type="AlphaFoldDB" id="A0A6G1HUG3"/>
<evidence type="ECO:0000256" key="7">
    <source>
        <dbReference type="SAM" id="MobiDB-lite"/>
    </source>
</evidence>
<feature type="compositionally biased region" description="Basic and acidic residues" evidence="7">
    <location>
        <begin position="444"/>
        <end position="468"/>
    </location>
</feature>
<evidence type="ECO:0000256" key="2">
    <source>
        <dbReference type="ARBA" id="ARBA00022448"/>
    </source>
</evidence>
<evidence type="ECO:0000256" key="5">
    <source>
        <dbReference type="ARBA" id="ARBA00022989"/>
    </source>
</evidence>
<dbReference type="PROSITE" id="PS50939">
    <property type="entry name" value="CYTOCHROME_B561"/>
    <property type="match status" value="1"/>
</dbReference>
<organism evidence="10 11">
    <name type="scientific">Trichodelitschia bisporula</name>
    <dbReference type="NCBI Taxonomy" id="703511"/>
    <lineage>
        <taxon>Eukaryota</taxon>
        <taxon>Fungi</taxon>
        <taxon>Dikarya</taxon>
        <taxon>Ascomycota</taxon>
        <taxon>Pezizomycotina</taxon>
        <taxon>Dothideomycetes</taxon>
        <taxon>Dothideomycetes incertae sedis</taxon>
        <taxon>Phaeotrichales</taxon>
        <taxon>Phaeotrichaceae</taxon>
        <taxon>Trichodelitschia</taxon>
    </lineage>
</organism>
<dbReference type="Pfam" id="PF03188">
    <property type="entry name" value="Cytochrom_B561"/>
    <property type="match status" value="1"/>
</dbReference>
<feature type="transmembrane region" description="Helical" evidence="8">
    <location>
        <begin position="174"/>
        <end position="194"/>
    </location>
</feature>